<dbReference type="RefSeq" id="WP_015048895.1">
    <property type="nucleotide sequence ID" value="NC_018868.3"/>
</dbReference>
<keyword evidence="1" id="KW-1133">Transmembrane helix</keyword>
<dbReference type="KEGG" id="saga:M5M_18070"/>
<keyword evidence="1" id="KW-0812">Transmembrane</keyword>
<dbReference type="Pfam" id="PF13511">
    <property type="entry name" value="DUF4124"/>
    <property type="match status" value="1"/>
</dbReference>
<feature type="domain" description="DUF4124" evidence="2">
    <location>
        <begin position="82"/>
        <end position="122"/>
    </location>
</feature>
<evidence type="ECO:0000313" key="3">
    <source>
        <dbReference type="EMBL" id="AFV00743.1"/>
    </source>
</evidence>
<dbReference type="OrthoDB" id="6079871at2"/>
<name>K4L3I2_SIMAS</name>
<reference evidence="3 4" key="1">
    <citation type="journal article" date="2013" name="Genome Announc.">
        <title>Complete genome sequence of Simiduia agarivorans SA1(T), a marine bacterium able to degrade a variety of polysaccharides.</title>
        <authorList>
            <person name="Lin S.Y."/>
            <person name="Shieh W.Y."/>
            <person name="Chen J.S."/>
            <person name="Tang S.L."/>
        </authorList>
    </citation>
    <scope>NUCLEOTIDE SEQUENCE [LARGE SCALE GENOMIC DNA]</scope>
    <source>
        <strain evidence="4">DSM 21679 / JCM 13881 / BCRC 17597 / SA1</strain>
    </source>
</reference>
<organism evidence="3 4">
    <name type="scientific">Simiduia agarivorans (strain DSM 21679 / JCM 13881 / BCRC 17597 / SA1)</name>
    <dbReference type="NCBI Taxonomy" id="1117647"/>
    <lineage>
        <taxon>Bacteria</taxon>
        <taxon>Pseudomonadati</taxon>
        <taxon>Pseudomonadota</taxon>
        <taxon>Gammaproteobacteria</taxon>
        <taxon>Cellvibrionales</taxon>
        <taxon>Cellvibrionaceae</taxon>
        <taxon>Simiduia</taxon>
    </lineage>
</organism>
<dbReference type="HOGENOM" id="CLU_1650987_0_0_6"/>
<feature type="transmembrane region" description="Helical" evidence="1">
    <location>
        <begin position="12"/>
        <end position="29"/>
    </location>
</feature>
<keyword evidence="1" id="KW-0472">Membrane</keyword>
<dbReference type="EMBL" id="CP003746">
    <property type="protein sequence ID" value="AFV00743.1"/>
    <property type="molecule type" value="Genomic_DNA"/>
</dbReference>
<dbReference type="InterPro" id="IPR025392">
    <property type="entry name" value="DUF4124"/>
</dbReference>
<evidence type="ECO:0000259" key="2">
    <source>
        <dbReference type="Pfam" id="PF13511"/>
    </source>
</evidence>
<sequence length="160" mass="17404">MTGVIVKWLFKGLLMSLVMSSIMSYLFYIQTGRTPWSLLGIHSVADLKPDLSPGASIENLADTVSREARQLADKAGDLVPSAPAQPTQVYRWVDAQGVTHFSETPPAGVDAVAITVDPNQNVIQGLPTESADPVPTQSLDQLKQQLQQQQDAKRALLEEH</sequence>
<gene>
    <name evidence="3" type="ordered locus">M5M_18070</name>
</gene>
<proteinExistence type="predicted"/>
<dbReference type="Proteomes" id="UP000000466">
    <property type="component" value="Chromosome"/>
</dbReference>
<dbReference type="eggNOG" id="ENOG5033IUA">
    <property type="taxonomic scope" value="Bacteria"/>
</dbReference>
<protein>
    <recommendedName>
        <fullName evidence="2">DUF4124 domain-containing protein</fullName>
    </recommendedName>
</protein>
<dbReference type="AlphaFoldDB" id="K4L3I2"/>
<keyword evidence="4" id="KW-1185">Reference proteome</keyword>
<accession>K4L3I2</accession>
<dbReference type="STRING" id="1117647.M5M_18070"/>
<evidence type="ECO:0000256" key="1">
    <source>
        <dbReference type="SAM" id="Phobius"/>
    </source>
</evidence>
<evidence type="ECO:0000313" key="4">
    <source>
        <dbReference type="Proteomes" id="UP000000466"/>
    </source>
</evidence>